<evidence type="ECO:0000259" key="6">
    <source>
        <dbReference type="PROSITE" id="PS50011"/>
    </source>
</evidence>
<dbReference type="GO" id="GO:0016301">
    <property type="term" value="F:kinase activity"/>
    <property type="evidence" value="ECO:0007669"/>
    <property type="project" value="UniProtKB-KW"/>
</dbReference>
<dbReference type="FunFam" id="3.30.200.20:FF:000421">
    <property type="entry name" value="Serine/threonine-protein kinase receptor"/>
    <property type="match status" value="1"/>
</dbReference>
<dbReference type="InterPro" id="IPR052059">
    <property type="entry name" value="CR_Ser/Thr_kinase"/>
</dbReference>
<accession>A0ABC8TRN8</accession>
<sequence>GACIKSIAKAGGQTTKNFHVFSYKELKAATNGFRSSNKIGEGGFGTVYKGRLGDGTFVAVKVLLVELESLRGEREFIAEIASLFHIKHENLVTLRGCCVEGAKRFLVYDHMENNSLAHTFLGGEKNRMRFSWTLRRDISLGIARGLAYLHEESKKLKTQKSP</sequence>
<dbReference type="InterPro" id="IPR020635">
    <property type="entry name" value="Tyr_kinase_cat_dom"/>
</dbReference>
<dbReference type="AlphaFoldDB" id="A0ABC8TRN8"/>
<dbReference type="Pfam" id="PF07714">
    <property type="entry name" value="PK_Tyr_Ser-Thr"/>
    <property type="match status" value="1"/>
</dbReference>
<organism evidence="7 8">
    <name type="scientific">Ilex paraguariensis</name>
    <name type="common">yerba mate</name>
    <dbReference type="NCBI Taxonomy" id="185542"/>
    <lineage>
        <taxon>Eukaryota</taxon>
        <taxon>Viridiplantae</taxon>
        <taxon>Streptophyta</taxon>
        <taxon>Embryophyta</taxon>
        <taxon>Tracheophyta</taxon>
        <taxon>Spermatophyta</taxon>
        <taxon>Magnoliopsida</taxon>
        <taxon>eudicotyledons</taxon>
        <taxon>Gunneridae</taxon>
        <taxon>Pentapetalae</taxon>
        <taxon>asterids</taxon>
        <taxon>campanulids</taxon>
        <taxon>Aquifoliales</taxon>
        <taxon>Aquifoliaceae</taxon>
        <taxon>Ilex</taxon>
    </lineage>
</organism>
<dbReference type="EMBL" id="CAUOFW020005800">
    <property type="protein sequence ID" value="CAK9171596.1"/>
    <property type="molecule type" value="Genomic_DNA"/>
</dbReference>
<evidence type="ECO:0000313" key="8">
    <source>
        <dbReference type="Proteomes" id="UP001642360"/>
    </source>
</evidence>
<keyword evidence="2 5" id="KW-0547">Nucleotide-binding</keyword>
<evidence type="ECO:0000313" key="7">
    <source>
        <dbReference type="EMBL" id="CAK9171596.1"/>
    </source>
</evidence>
<feature type="domain" description="Protein kinase" evidence="6">
    <location>
        <begin position="33"/>
        <end position="162"/>
    </location>
</feature>
<dbReference type="InterPro" id="IPR017441">
    <property type="entry name" value="Protein_kinase_ATP_BS"/>
</dbReference>
<dbReference type="InterPro" id="IPR011009">
    <property type="entry name" value="Kinase-like_dom_sf"/>
</dbReference>
<proteinExistence type="predicted"/>
<dbReference type="PANTHER" id="PTHR47973">
    <property type="entry name" value="CYSTEINE-RICH RECEPTOR-LIKE PROTEIN KINASE 3"/>
    <property type="match status" value="1"/>
</dbReference>
<dbReference type="PROSITE" id="PS50011">
    <property type="entry name" value="PROTEIN_KINASE_DOM"/>
    <property type="match status" value="1"/>
</dbReference>
<feature type="binding site" evidence="5">
    <location>
        <position position="61"/>
    </location>
    <ligand>
        <name>ATP</name>
        <dbReference type="ChEBI" id="CHEBI:30616"/>
    </ligand>
</feature>
<dbReference type="PROSITE" id="PS00107">
    <property type="entry name" value="PROTEIN_KINASE_ATP"/>
    <property type="match status" value="1"/>
</dbReference>
<dbReference type="SMART" id="SM00219">
    <property type="entry name" value="TyrKc"/>
    <property type="match status" value="1"/>
</dbReference>
<feature type="non-terminal residue" evidence="7">
    <location>
        <position position="1"/>
    </location>
</feature>
<dbReference type="Proteomes" id="UP001642360">
    <property type="component" value="Unassembled WGS sequence"/>
</dbReference>
<evidence type="ECO:0000256" key="3">
    <source>
        <dbReference type="ARBA" id="ARBA00022777"/>
    </source>
</evidence>
<evidence type="ECO:0000256" key="5">
    <source>
        <dbReference type="PROSITE-ProRule" id="PRU10141"/>
    </source>
</evidence>
<keyword evidence="3" id="KW-0418">Kinase</keyword>
<evidence type="ECO:0000256" key="4">
    <source>
        <dbReference type="ARBA" id="ARBA00022840"/>
    </source>
</evidence>
<protein>
    <recommendedName>
        <fullName evidence="6">Protein kinase domain-containing protein</fullName>
    </recommendedName>
</protein>
<gene>
    <name evidence="7" type="ORF">ILEXP_LOCUS41175</name>
</gene>
<dbReference type="InterPro" id="IPR001245">
    <property type="entry name" value="Ser-Thr/Tyr_kinase_cat_dom"/>
</dbReference>
<dbReference type="Gene3D" id="1.10.510.10">
    <property type="entry name" value="Transferase(Phosphotransferase) domain 1"/>
    <property type="match status" value="1"/>
</dbReference>
<comment type="caution">
    <text evidence="7">The sequence shown here is derived from an EMBL/GenBank/DDBJ whole genome shotgun (WGS) entry which is preliminary data.</text>
</comment>
<reference evidence="7 8" key="1">
    <citation type="submission" date="2024-02" db="EMBL/GenBank/DDBJ databases">
        <authorList>
            <person name="Vignale AGUSTIN F."/>
            <person name="Sosa J E."/>
            <person name="Modenutti C."/>
        </authorList>
    </citation>
    <scope>NUCLEOTIDE SEQUENCE [LARGE SCALE GENOMIC DNA]</scope>
</reference>
<name>A0ABC8TRN8_9AQUA</name>
<evidence type="ECO:0000256" key="1">
    <source>
        <dbReference type="ARBA" id="ARBA00022679"/>
    </source>
</evidence>
<dbReference type="GO" id="GO:0005524">
    <property type="term" value="F:ATP binding"/>
    <property type="evidence" value="ECO:0007669"/>
    <property type="project" value="UniProtKB-UniRule"/>
</dbReference>
<keyword evidence="8" id="KW-1185">Reference proteome</keyword>
<keyword evidence="4 5" id="KW-0067">ATP-binding</keyword>
<keyword evidence="1" id="KW-0808">Transferase</keyword>
<evidence type="ECO:0000256" key="2">
    <source>
        <dbReference type="ARBA" id="ARBA00022741"/>
    </source>
</evidence>
<dbReference type="InterPro" id="IPR000719">
    <property type="entry name" value="Prot_kinase_dom"/>
</dbReference>
<dbReference type="SUPFAM" id="SSF56112">
    <property type="entry name" value="Protein kinase-like (PK-like)"/>
    <property type="match status" value="1"/>
</dbReference>